<sequence length="102" mass="10492">MVSGGEGNSKGLKQYFCQGCFGEEFVGQGDGFLLRLGDKAAAKTYWWQGGPLFALVPVGVPENVPDGGSFAHFVGVRLAGASDSSTESGSARVAGTGVGWVF</sequence>
<organism evidence="1 2">
    <name type="scientific">Rhizoctonia solani</name>
    <dbReference type="NCBI Taxonomy" id="456999"/>
    <lineage>
        <taxon>Eukaryota</taxon>
        <taxon>Fungi</taxon>
        <taxon>Dikarya</taxon>
        <taxon>Basidiomycota</taxon>
        <taxon>Agaricomycotina</taxon>
        <taxon>Agaricomycetes</taxon>
        <taxon>Cantharellales</taxon>
        <taxon>Ceratobasidiaceae</taxon>
        <taxon>Rhizoctonia</taxon>
    </lineage>
</organism>
<name>A0A8H7M3P5_9AGAM</name>
<protein>
    <submittedName>
        <fullName evidence="1">Uncharacterized protein</fullName>
    </submittedName>
</protein>
<dbReference type="EMBL" id="JACYCF010000011">
    <property type="protein sequence ID" value="KAF8754054.1"/>
    <property type="molecule type" value="Genomic_DNA"/>
</dbReference>
<proteinExistence type="predicted"/>
<evidence type="ECO:0000313" key="1">
    <source>
        <dbReference type="EMBL" id="KAF8754054.1"/>
    </source>
</evidence>
<reference evidence="1" key="1">
    <citation type="submission" date="2020-09" db="EMBL/GenBank/DDBJ databases">
        <title>Comparative genome analyses of four rice-infecting Rhizoctonia solani isolates reveal extensive enrichment of homogalacturonan modification genes.</title>
        <authorList>
            <person name="Lee D.-Y."/>
            <person name="Jeon J."/>
            <person name="Kim K.-T."/>
            <person name="Cheong K."/>
            <person name="Song H."/>
            <person name="Choi G."/>
            <person name="Ko J."/>
            <person name="Opiyo S.O."/>
            <person name="Zuo S."/>
            <person name="Madhav S."/>
            <person name="Lee Y.-H."/>
            <person name="Wang G.-L."/>
        </authorList>
    </citation>
    <scope>NUCLEOTIDE SEQUENCE</scope>
    <source>
        <strain evidence="1">AG1-IA B2</strain>
    </source>
</reference>
<evidence type="ECO:0000313" key="2">
    <source>
        <dbReference type="Proteomes" id="UP000614334"/>
    </source>
</evidence>
<accession>A0A8H7M3P5</accession>
<dbReference type="Proteomes" id="UP000614334">
    <property type="component" value="Unassembled WGS sequence"/>
</dbReference>
<dbReference type="AlphaFoldDB" id="A0A8H7M3P5"/>
<gene>
    <name evidence="1" type="ORF">RHS01_06330</name>
</gene>
<comment type="caution">
    <text evidence="1">The sequence shown here is derived from an EMBL/GenBank/DDBJ whole genome shotgun (WGS) entry which is preliminary data.</text>
</comment>